<feature type="signal peptide" evidence="1">
    <location>
        <begin position="1"/>
        <end position="21"/>
    </location>
</feature>
<dbReference type="PROSITE" id="PS51465">
    <property type="entry name" value="KAZAL_2"/>
    <property type="match status" value="1"/>
</dbReference>
<dbReference type="Pfam" id="PF07648">
    <property type="entry name" value="Kazal_2"/>
    <property type="match status" value="1"/>
</dbReference>
<dbReference type="EMBL" id="JARQZJ010000113">
    <property type="protein sequence ID" value="KAK9887536.1"/>
    <property type="molecule type" value="Genomic_DNA"/>
</dbReference>
<gene>
    <name evidence="3" type="ORF">WA026_023258</name>
</gene>
<feature type="chain" id="PRO_5043441529" description="Kazal-like domain-containing protein" evidence="1">
    <location>
        <begin position="22"/>
        <end position="96"/>
    </location>
</feature>
<protein>
    <recommendedName>
        <fullName evidence="2">Kazal-like domain-containing protein</fullName>
    </recommendedName>
</protein>
<evidence type="ECO:0000259" key="2">
    <source>
        <dbReference type="PROSITE" id="PS51465"/>
    </source>
</evidence>
<dbReference type="PANTHER" id="PTHR21179:SF1">
    <property type="entry name" value="KAZ1-TYPE SERINE PROTEASE INHIBITOR-LIKE PROTEIN TYPE EPSILON-RELATED"/>
    <property type="match status" value="1"/>
</dbReference>
<dbReference type="InterPro" id="IPR036058">
    <property type="entry name" value="Kazal_dom_sf"/>
</dbReference>
<reference evidence="3 4" key="1">
    <citation type="submission" date="2023-03" db="EMBL/GenBank/DDBJ databases">
        <title>Genome insight into feeding habits of ladybird beetles.</title>
        <authorList>
            <person name="Li H.-S."/>
            <person name="Huang Y.-H."/>
            <person name="Pang H."/>
        </authorList>
    </citation>
    <scope>NUCLEOTIDE SEQUENCE [LARGE SCALE GENOMIC DNA]</scope>
    <source>
        <strain evidence="3">SYSU_2023b</strain>
        <tissue evidence="3">Whole body</tissue>
    </source>
</reference>
<keyword evidence="4" id="KW-1185">Reference proteome</keyword>
<comment type="caution">
    <text evidence="3">The sequence shown here is derived from an EMBL/GenBank/DDBJ whole genome shotgun (WGS) entry which is preliminary data.</text>
</comment>
<feature type="domain" description="Kazal-like" evidence="2">
    <location>
        <begin position="39"/>
        <end position="92"/>
    </location>
</feature>
<dbReference type="PANTHER" id="PTHR21179">
    <property type="entry name" value="SERINE-TYPE ENDOPEPTIDASE INHIBITOR"/>
    <property type="match status" value="1"/>
</dbReference>
<dbReference type="CDD" id="cd00104">
    <property type="entry name" value="KAZAL_FS"/>
    <property type="match status" value="1"/>
</dbReference>
<keyword evidence="1" id="KW-0732">Signal</keyword>
<dbReference type="InterPro" id="IPR039932">
    <property type="entry name" value="Spink4-like"/>
</dbReference>
<dbReference type="GO" id="GO:0004867">
    <property type="term" value="F:serine-type endopeptidase inhibitor activity"/>
    <property type="evidence" value="ECO:0007669"/>
    <property type="project" value="InterPro"/>
</dbReference>
<sequence>MEQKSLILIIIIVAFLNYSISNPLGPLEGTFIRLPQKEQSAFQLCKSNCSSNFNIKPVCGSDGKTYPNQFDLDCSKKCGKDVEAASSAYCKEISSF</sequence>
<dbReference type="SUPFAM" id="SSF100895">
    <property type="entry name" value="Kazal-type serine protease inhibitors"/>
    <property type="match status" value="1"/>
</dbReference>
<dbReference type="InterPro" id="IPR002350">
    <property type="entry name" value="Kazal_dom"/>
</dbReference>
<name>A0AAW1V5W4_9CUCU</name>
<evidence type="ECO:0000313" key="4">
    <source>
        <dbReference type="Proteomes" id="UP001431783"/>
    </source>
</evidence>
<dbReference type="Proteomes" id="UP001431783">
    <property type="component" value="Unassembled WGS sequence"/>
</dbReference>
<dbReference type="Gene3D" id="3.30.60.30">
    <property type="match status" value="1"/>
</dbReference>
<organism evidence="3 4">
    <name type="scientific">Henosepilachna vigintioctopunctata</name>
    <dbReference type="NCBI Taxonomy" id="420089"/>
    <lineage>
        <taxon>Eukaryota</taxon>
        <taxon>Metazoa</taxon>
        <taxon>Ecdysozoa</taxon>
        <taxon>Arthropoda</taxon>
        <taxon>Hexapoda</taxon>
        <taxon>Insecta</taxon>
        <taxon>Pterygota</taxon>
        <taxon>Neoptera</taxon>
        <taxon>Endopterygota</taxon>
        <taxon>Coleoptera</taxon>
        <taxon>Polyphaga</taxon>
        <taxon>Cucujiformia</taxon>
        <taxon>Coccinelloidea</taxon>
        <taxon>Coccinellidae</taxon>
        <taxon>Epilachninae</taxon>
        <taxon>Epilachnini</taxon>
        <taxon>Henosepilachna</taxon>
    </lineage>
</organism>
<evidence type="ECO:0000256" key="1">
    <source>
        <dbReference type="SAM" id="SignalP"/>
    </source>
</evidence>
<dbReference type="AlphaFoldDB" id="A0AAW1V5W4"/>
<accession>A0AAW1V5W4</accession>
<evidence type="ECO:0000313" key="3">
    <source>
        <dbReference type="EMBL" id="KAK9887536.1"/>
    </source>
</evidence>
<proteinExistence type="predicted"/>